<feature type="non-terminal residue" evidence="1">
    <location>
        <position position="233"/>
    </location>
</feature>
<evidence type="ECO:0000313" key="1">
    <source>
        <dbReference type="EMBL" id="RRD46556.1"/>
    </source>
</evidence>
<accession>A0A3P1WKJ4</accession>
<name>A0A3P1WKJ4_9ACTN</name>
<dbReference type="EMBL" id="RQYT01000119">
    <property type="protein sequence ID" value="RRD46556.1"/>
    <property type="molecule type" value="Genomic_DNA"/>
</dbReference>
<dbReference type="Proteomes" id="UP000280935">
    <property type="component" value="Unassembled WGS sequence"/>
</dbReference>
<sequence>MSKQAPKSLAQWRKELDPGELTPSTIRTEEGRIVETFDEAACESYDARHRIASRLPLAAAALEVPAAKVLSLFDRGLTFHLREDDGLEPFVRLATQRGQEWTTAFLTGLLRKRWATQTANALISRLVVALDLPLPDSSAYLIGWSGTMPAPGERWQDHFLAACAIPGSFDNSFDSREERVARIREAATKLRRTEPTDDTALLDALLSVIERGERPGPQREALAWIEGLDLDPT</sequence>
<dbReference type="RefSeq" id="WP_148098972.1">
    <property type="nucleotide sequence ID" value="NZ_RQYT01000119.1"/>
</dbReference>
<comment type="caution">
    <text evidence="1">The sequence shown here is derived from an EMBL/GenBank/DDBJ whole genome shotgun (WGS) entry which is preliminary data.</text>
</comment>
<dbReference type="AlphaFoldDB" id="A0A3P1WKJ4"/>
<gene>
    <name evidence="1" type="ORF">EII35_15515</name>
</gene>
<proteinExistence type="predicted"/>
<protein>
    <submittedName>
        <fullName evidence="1">Uncharacterized protein</fullName>
    </submittedName>
</protein>
<reference evidence="1 2" key="1">
    <citation type="submission" date="2018-11" db="EMBL/GenBank/DDBJ databases">
        <title>Genomes From Bacteria Associated with the Canine Oral Cavity: a Test Case for Automated Genome-Based Taxonomic Assignment.</title>
        <authorList>
            <person name="Coil D.A."/>
            <person name="Jospin G."/>
            <person name="Darling A.E."/>
            <person name="Wallis C."/>
            <person name="Davis I.J."/>
            <person name="Harris S."/>
            <person name="Eisen J.A."/>
            <person name="Holcombe L.J."/>
            <person name="O'Flynn C."/>
        </authorList>
    </citation>
    <scope>NUCLEOTIDE SEQUENCE [LARGE SCALE GENOMIC DNA]</scope>
    <source>
        <strain evidence="1 2">OH2822_COT-296</strain>
    </source>
</reference>
<organism evidence="1 2">
    <name type="scientific">Arachnia propionica</name>
    <dbReference type="NCBI Taxonomy" id="1750"/>
    <lineage>
        <taxon>Bacteria</taxon>
        <taxon>Bacillati</taxon>
        <taxon>Actinomycetota</taxon>
        <taxon>Actinomycetes</taxon>
        <taxon>Propionibacteriales</taxon>
        <taxon>Propionibacteriaceae</taxon>
        <taxon>Arachnia</taxon>
    </lineage>
</organism>
<evidence type="ECO:0000313" key="2">
    <source>
        <dbReference type="Proteomes" id="UP000280935"/>
    </source>
</evidence>